<evidence type="ECO:0000313" key="1">
    <source>
        <dbReference type="EMBL" id="QHS84242.1"/>
    </source>
</evidence>
<dbReference type="AlphaFoldDB" id="A0A6C0AWT7"/>
<accession>A0A6C0AWT7</accession>
<name>A0A6C0AWT7_9ZZZZ</name>
<organism evidence="1">
    <name type="scientific">viral metagenome</name>
    <dbReference type="NCBI Taxonomy" id="1070528"/>
    <lineage>
        <taxon>unclassified sequences</taxon>
        <taxon>metagenomes</taxon>
        <taxon>organismal metagenomes</taxon>
    </lineage>
</organism>
<reference evidence="1" key="1">
    <citation type="journal article" date="2020" name="Nature">
        <title>Giant virus diversity and host interactions through global metagenomics.</title>
        <authorList>
            <person name="Schulz F."/>
            <person name="Roux S."/>
            <person name="Paez-Espino D."/>
            <person name="Jungbluth S."/>
            <person name="Walsh D.A."/>
            <person name="Denef V.J."/>
            <person name="McMahon K.D."/>
            <person name="Konstantinidis K.T."/>
            <person name="Eloe-Fadrosh E.A."/>
            <person name="Kyrpides N.C."/>
            <person name="Woyke T."/>
        </authorList>
    </citation>
    <scope>NUCLEOTIDE SEQUENCE</scope>
    <source>
        <strain evidence="1">GVMAG-S-ERX555965-48</strain>
    </source>
</reference>
<sequence length="58" mass="6198">MSPPVDIVCVICDGDNPSLQCCGCGCGTCDRPECTTKTDGYILCGMCAYLKQKSTRDK</sequence>
<dbReference type="EMBL" id="MN738775">
    <property type="protein sequence ID" value="QHS84242.1"/>
    <property type="molecule type" value="Genomic_DNA"/>
</dbReference>
<proteinExistence type="predicted"/>
<protein>
    <submittedName>
        <fullName evidence="1">Uncharacterized protein</fullName>
    </submittedName>
</protein>